<evidence type="ECO:0000256" key="1">
    <source>
        <dbReference type="SAM" id="MobiDB-lite"/>
    </source>
</evidence>
<evidence type="ECO:0000313" key="3">
    <source>
        <dbReference type="EMBL" id="WOO83560.1"/>
    </source>
</evidence>
<accession>A0AAF0YBD4</accession>
<dbReference type="RefSeq" id="XP_062629586.1">
    <property type="nucleotide sequence ID" value="XM_062773602.1"/>
</dbReference>
<reference evidence="3" key="1">
    <citation type="submission" date="2023-10" db="EMBL/GenBank/DDBJ databases">
        <authorList>
            <person name="Noh H."/>
        </authorList>
    </citation>
    <scope>NUCLEOTIDE SEQUENCE</scope>
    <source>
        <strain evidence="3">DUCC4014</strain>
    </source>
</reference>
<feature type="compositionally biased region" description="Low complexity" evidence="1">
    <location>
        <begin position="346"/>
        <end position="356"/>
    </location>
</feature>
<dbReference type="Proteomes" id="UP000827549">
    <property type="component" value="Chromosome 5"/>
</dbReference>
<proteinExistence type="predicted"/>
<feature type="transmembrane region" description="Helical" evidence="2">
    <location>
        <begin position="636"/>
        <end position="658"/>
    </location>
</feature>
<feature type="region of interest" description="Disordered" evidence="1">
    <location>
        <begin position="247"/>
        <end position="299"/>
    </location>
</feature>
<dbReference type="GeneID" id="87810252"/>
<evidence type="ECO:0000256" key="2">
    <source>
        <dbReference type="SAM" id="Phobius"/>
    </source>
</evidence>
<keyword evidence="2" id="KW-1133">Transmembrane helix</keyword>
<keyword evidence="4" id="KW-1185">Reference proteome</keyword>
<gene>
    <name evidence="3" type="ORF">LOC62_05G007078</name>
</gene>
<dbReference type="EMBL" id="CP086718">
    <property type="protein sequence ID" value="WOO83560.1"/>
    <property type="molecule type" value="Genomic_DNA"/>
</dbReference>
<dbReference type="AlphaFoldDB" id="A0AAF0YBD4"/>
<feature type="region of interest" description="Disordered" evidence="1">
    <location>
        <begin position="1"/>
        <end position="104"/>
    </location>
</feature>
<keyword evidence="2" id="KW-0812">Transmembrane</keyword>
<feature type="compositionally biased region" description="Low complexity" evidence="1">
    <location>
        <begin position="83"/>
        <end position="95"/>
    </location>
</feature>
<organism evidence="3 4">
    <name type="scientific">Vanrija pseudolonga</name>
    <dbReference type="NCBI Taxonomy" id="143232"/>
    <lineage>
        <taxon>Eukaryota</taxon>
        <taxon>Fungi</taxon>
        <taxon>Dikarya</taxon>
        <taxon>Basidiomycota</taxon>
        <taxon>Agaricomycotina</taxon>
        <taxon>Tremellomycetes</taxon>
        <taxon>Trichosporonales</taxon>
        <taxon>Trichosporonaceae</taxon>
        <taxon>Vanrija</taxon>
    </lineage>
</organism>
<feature type="compositionally biased region" description="Acidic residues" evidence="1">
    <location>
        <begin position="493"/>
        <end position="505"/>
    </location>
</feature>
<protein>
    <submittedName>
        <fullName evidence="3">Uncharacterized protein</fullName>
    </submittedName>
</protein>
<sequence>MRGAVTLPAAVTGRSSPMPPPPLVPASPRRTPAHTHSYSIAAPGAAAAAAAGSPNRLPSTPSRHKVSRSLGAFPVTPDGRFDSPASPSPSRAPSRPVLPAHPADWSPSELAQYLSYSLRTGGSDGTGPTLPSLVVEDVVSWVLRSRVTGKQFISSSQGFSGSRPPPFFPVLQSLSRRLARNVRHGRRLSDASEASGIGNRQNDDSDGAADVTRVRRLAHAFEAASEVGSDDAPLSALRAQVTGNSVEGFGRATPKYGSTGASWSRTRRDSETSSVVSAAPSQPMHSGPRWRQRRDSNASAVSAISGVSAISASANVPRWRQEVAGGSPPRSVSNPTGSPPRSVSNPLHPSPVRSPHSPSPSPGPSPKSQLRGLGAVSPISPLQPISERPAPSHAVPVAATAPDDPFTDREVRVTGASPPPPYENAFPPSLLVPEAPRTPEGTTASSRSASATPLRPEVHVSPHLSPHAHPHQHHFDAYASLRRGPGRPRAYSDETEESDTSEDGSSEAKPRAGDHWSTTRVVTLRPKTPKTFAPPSPALKTLAPPSPALMTPAPASVHTTPGSRRRRAKREMEREVTALTDRIKELEARLSAVETPPALSPAVDNPPLRALPYDSPRGERLPSDGARDDGSRDLPIALFLVGLGVGVGVSAVVARVLMSKRAG</sequence>
<name>A0AAF0YBD4_9TREE</name>
<dbReference type="CDD" id="cd14724">
    <property type="entry name" value="ZIP_Gal4-like_1"/>
    <property type="match status" value="1"/>
</dbReference>
<feature type="region of interest" description="Disordered" evidence="1">
    <location>
        <begin position="590"/>
        <end position="631"/>
    </location>
</feature>
<keyword evidence="2" id="KW-0472">Membrane</keyword>
<feature type="compositionally biased region" description="Low complexity" evidence="1">
    <location>
        <begin position="442"/>
        <end position="452"/>
    </location>
</feature>
<feature type="compositionally biased region" description="Low complexity" evidence="1">
    <location>
        <begin position="41"/>
        <end position="52"/>
    </location>
</feature>
<feature type="compositionally biased region" description="Basic and acidic residues" evidence="1">
    <location>
        <begin position="616"/>
        <end position="631"/>
    </location>
</feature>
<feature type="compositionally biased region" description="Polar residues" evidence="1">
    <location>
        <begin position="330"/>
        <end position="345"/>
    </location>
</feature>
<feature type="compositionally biased region" description="Low complexity" evidence="1">
    <location>
        <begin position="394"/>
        <end position="404"/>
    </location>
</feature>
<feature type="region of interest" description="Disordered" evidence="1">
    <location>
        <begin position="321"/>
        <end position="574"/>
    </location>
</feature>
<feature type="compositionally biased region" description="Polar residues" evidence="1">
    <location>
        <begin position="272"/>
        <end position="284"/>
    </location>
</feature>
<evidence type="ECO:0000313" key="4">
    <source>
        <dbReference type="Proteomes" id="UP000827549"/>
    </source>
</evidence>
<feature type="region of interest" description="Disordered" evidence="1">
    <location>
        <begin position="182"/>
        <end position="208"/>
    </location>
</feature>